<dbReference type="Gene3D" id="3.30.720.10">
    <property type="entry name" value="Signal recognition particle alu RNA binding heterodimer, srp9/1"/>
    <property type="match status" value="1"/>
</dbReference>
<dbReference type="Proteomes" id="UP000193944">
    <property type="component" value="Unassembled WGS sequence"/>
</dbReference>
<dbReference type="Pfam" id="PF05486">
    <property type="entry name" value="SRP9-21"/>
    <property type="match status" value="1"/>
</dbReference>
<sequence length="110" mass="12706">MVYIDDWDTFKKAVEDLYMASPLKTRYLVKYRNVDTKLVLKVTDGPTCIKYKTEYASDIKKMEKLNRSLLKKMLNTKKNLETKPADASQANNTITSPKIGKKKKGKKNNK</sequence>
<evidence type="ECO:0000256" key="5">
    <source>
        <dbReference type="ARBA" id="ARBA00022884"/>
    </source>
</evidence>
<name>A0A1Y1W4F0_9FUNG</name>
<evidence type="ECO:0000256" key="4">
    <source>
        <dbReference type="ARBA" id="ARBA00022490"/>
    </source>
</evidence>
<evidence type="ECO:0000256" key="3">
    <source>
        <dbReference type="ARBA" id="ARBA00020414"/>
    </source>
</evidence>
<dbReference type="GO" id="GO:0008312">
    <property type="term" value="F:7S RNA binding"/>
    <property type="evidence" value="ECO:0007669"/>
    <property type="project" value="InterPro"/>
</dbReference>
<dbReference type="SUPFAM" id="SSF54762">
    <property type="entry name" value="Signal recognition particle alu RNA binding heterodimer, SRP9/14"/>
    <property type="match status" value="1"/>
</dbReference>
<accession>A0A1Y1W4F0</accession>
<evidence type="ECO:0000256" key="9">
    <source>
        <dbReference type="SAM" id="MobiDB-lite"/>
    </source>
</evidence>
<dbReference type="GO" id="GO:0005786">
    <property type="term" value="C:signal recognition particle, endoplasmic reticulum targeting"/>
    <property type="evidence" value="ECO:0007669"/>
    <property type="project" value="UniProtKB-KW"/>
</dbReference>
<comment type="function">
    <text evidence="8">Component of the signal recognition particle (SRP) complex, a ribonucleoprotein complex that mediates the cotranslational targeting of secretory and membrane proteins to the endoplasmic reticulum (ER). SRP9 together with SRP14 and the Alu portion of the SRP RNA, constitutes the elongation arrest domain of SRP. The complex of SRP9 and SRP14 is required for SRP RNA binding.</text>
</comment>
<dbReference type="GO" id="GO:0006614">
    <property type="term" value="P:SRP-dependent cotranslational protein targeting to membrane"/>
    <property type="evidence" value="ECO:0007669"/>
    <property type="project" value="InterPro"/>
</dbReference>
<comment type="caution">
    <text evidence="11">The sequence shown here is derived from an EMBL/GenBank/DDBJ whole genome shotgun (WGS) entry which is preliminary data.</text>
</comment>
<keyword evidence="12" id="KW-1185">Reference proteome</keyword>
<dbReference type="OrthoDB" id="360923at2759"/>
<proteinExistence type="inferred from homology"/>
<dbReference type="STRING" id="1754192.A0A1Y1W4F0"/>
<feature type="domain" description="SRP9" evidence="10">
    <location>
        <begin position="5"/>
        <end position="73"/>
    </location>
</feature>
<keyword evidence="5" id="KW-0694">RNA-binding</keyword>
<dbReference type="InterPro" id="IPR039914">
    <property type="entry name" value="SRP9-like"/>
</dbReference>
<dbReference type="InterPro" id="IPR039432">
    <property type="entry name" value="SRP9_dom"/>
</dbReference>
<evidence type="ECO:0000256" key="2">
    <source>
        <dbReference type="ARBA" id="ARBA00009193"/>
    </source>
</evidence>
<reference evidence="11 12" key="2">
    <citation type="submission" date="2016-08" db="EMBL/GenBank/DDBJ databases">
        <title>Pervasive Adenine N6-methylation of Active Genes in Fungi.</title>
        <authorList>
            <consortium name="DOE Joint Genome Institute"/>
            <person name="Mondo S.J."/>
            <person name="Dannebaum R.O."/>
            <person name="Kuo R.C."/>
            <person name="Labutti K."/>
            <person name="Haridas S."/>
            <person name="Kuo A."/>
            <person name="Salamov A."/>
            <person name="Ahrendt S.R."/>
            <person name="Lipzen A."/>
            <person name="Sullivan W."/>
            <person name="Andreopoulos W.B."/>
            <person name="Clum A."/>
            <person name="Lindquist E."/>
            <person name="Daum C."/>
            <person name="Ramamoorthy G.K."/>
            <person name="Gryganskyi A."/>
            <person name="Culley D."/>
            <person name="Magnuson J.K."/>
            <person name="James T.Y."/>
            <person name="O'Malley M.A."/>
            <person name="Stajich J.E."/>
            <person name="Spatafora J.W."/>
            <person name="Visel A."/>
            <person name="Grigoriev I.V."/>
        </authorList>
    </citation>
    <scope>NUCLEOTIDE SEQUENCE [LARGE SCALE GENOMIC DNA]</scope>
    <source>
        <strain evidence="11 12">S4</strain>
    </source>
</reference>
<evidence type="ECO:0000256" key="8">
    <source>
        <dbReference type="ARBA" id="ARBA00045462"/>
    </source>
</evidence>
<comment type="similarity">
    <text evidence="2">Belongs to the SRP9 family.</text>
</comment>
<evidence type="ECO:0000256" key="7">
    <source>
        <dbReference type="ARBA" id="ARBA00023274"/>
    </source>
</evidence>
<evidence type="ECO:0000259" key="10">
    <source>
        <dbReference type="Pfam" id="PF05486"/>
    </source>
</evidence>
<organism evidence="11 12">
    <name type="scientific">Anaeromyces robustus</name>
    <dbReference type="NCBI Taxonomy" id="1754192"/>
    <lineage>
        <taxon>Eukaryota</taxon>
        <taxon>Fungi</taxon>
        <taxon>Fungi incertae sedis</taxon>
        <taxon>Chytridiomycota</taxon>
        <taxon>Chytridiomycota incertae sedis</taxon>
        <taxon>Neocallimastigomycetes</taxon>
        <taxon>Neocallimastigales</taxon>
        <taxon>Neocallimastigaceae</taxon>
        <taxon>Anaeromyces</taxon>
    </lineage>
</organism>
<feature type="compositionally biased region" description="Basic residues" evidence="9">
    <location>
        <begin position="99"/>
        <end position="110"/>
    </location>
</feature>
<reference evidence="11 12" key="1">
    <citation type="submission" date="2016-08" db="EMBL/GenBank/DDBJ databases">
        <title>A Parts List for Fungal Cellulosomes Revealed by Comparative Genomics.</title>
        <authorList>
            <consortium name="DOE Joint Genome Institute"/>
            <person name="Haitjema C.H."/>
            <person name="Gilmore S.P."/>
            <person name="Henske J.K."/>
            <person name="Solomon K.V."/>
            <person name="De Groot R."/>
            <person name="Kuo A."/>
            <person name="Mondo S.J."/>
            <person name="Salamov A.A."/>
            <person name="Labutti K."/>
            <person name="Zhao Z."/>
            <person name="Chiniquy J."/>
            <person name="Barry K."/>
            <person name="Brewer H.M."/>
            <person name="Purvine S.O."/>
            <person name="Wright A.T."/>
            <person name="Boxma B."/>
            <person name="Van Alen T."/>
            <person name="Hackstein J.H."/>
            <person name="Baker S.E."/>
            <person name="Grigoriev I.V."/>
            <person name="O'Malley M.A."/>
        </authorList>
    </citation>
    <scope>NUCLEOTIDE SEQUENCE [LARGE SCALE GENOMIC DNA]</scope>
    <source>
        <strain evidence="11 12">S4</strain>
    </source>
</reference>
<evidence type="ECO:0000256" key="6">
    <source>
        <dbReference type="ARBA" id="ARBA00023135"/>
    </source>
</evidence>
<dbReference type="PANTHER" id="PTHR12834:SF12">
    <property type="entry name" value="SIGNAL RECOGNITION PARTICLE 9 KDA PROTEIN"/>
    <property type="match status" value="1"/>
</dbReference>
<protein>
    <recommendedName>
        <fullName evidence="3">Signal recognition particle 9 kDa protein</fullName>
    </recommendedName>
</protein>
<keyword evidence="7" id="KW-0687">Ribonucleoprotein</keyword>
<evidence type="ECO:0000313" key="11">
    <source>
        <dbReference type="EMBL" id="ORX68443.1"/>
    </source>
</evidence>
<evidence type="ECO:0000313" key="12">
    <source>
        <dbReference type="Proteomes" id="UP000193944"/>
    </source>
</evidence>
<feature type="region of interest" description="Disordered" evidence="9">
    <location>
        <begin position="80"/>
        <end position="110"/>
    </location>
</feature>
<keyword evidence="4" id="KW-0963">Cytoplasm</keyword>
<dbReference type="InterPro" id="IPR009018">
    <property type="entry name" value="Signal_recog_particle_SRP9/14"/>
</dbReference>
<dbReference type="EMBL" id="MCFG01000425">
    <property type="protein sequence ID" value="ORX68443.1"/>
    <property type="molecule type" value="Genomic_DNA"/>
</dbReference>
<keyword evidence="6" id="KW-0733">Signal recognition particle</keyword>
<dbReference type="AlphaFoldDB" id="A0A1Y1W4F0"/>
<dbReference type="FunFam" id="3.30.720.10:FF:000001">
    <property type="entry name" value="Signal recognition particle 9 kDa protein"/>
    <property type="match status" value="1"/>
</dbReference>
<evidence type="ECO:0000256" key="1">
    <source>
        <dbReference type="ARBA" id="ARBA00004496"/>
    </source>
</evidence>
<dbReference type="PANTHER" id="PTHR12834">
    <property type="entry name" value="SIGNAL RECOGNITION PARTICLE 9 KDA PROTEIN"/>
    <property type="match status" value="1"/>
</dbReference>
<gene>
    <name evidence="11" type="ORF">BCR32DRAFT_297492</name>
</gene>
<dbReference type="GO" id="GO:0005829">
    <property type="term" value="C:cytosol"/>
    <property type="evidence" value="ECO:0007669"/>
    <property type="project" value="UniProtKB-ARBA"/>
</dbReference>
<comment type="subcellular location">
    <subcellularLocation>
        <location evidence="1">Cytoplasm</location>
    </subcellularLocation>
</comment>